<keyword evidence="3" id="KW-1185">Reference proteome</keyword>
<reference evidence="2 3" key="1">
    <citation type="journal article" date="2018" name="New Phytol.">
        <title>Comparative genomics and transcriptomics depict ericoid mycorrhizal fungi as versatile saprotrophs and plant mutualists.</title>
        <authorList>
            <person name="Martino E."/>
            <person name="Morin E."/>
            <person name="Grelet G.A."/>
            <person name="Kuo A."/>
            <person name="Kohler A."/>
            <person name="Daghino S."/>
            <person name="Barry K.W."/>
            <person name="Cichocki N."/>
            <person name="Clum A."/>
            <person name="Dockter R.B."/>
            <person name="Hainaut M."/>
            <person name="Kuo R.C."/>
            <person name="LaButti K."/>
            <person name="Lindahl B.D."/>
            <person name="Lindquist E.A."/>
            <person name="Lipzen A."/>
            <person name="Khouja H.R."/>
            <person name="Magnuson J."/>
            <person name="Murat C."/>
            <person name="Ohm R.A."/>
            <person name="Singer S.W."/>
            <person name="Spatafora J.W."/>
            <person name="Wang M."/>
            <person name="Veneault-Fourrey C."/>
            <person name="Henrissat B."/>
            <person name="Grigoriev I.V."/>
            <person name="Martin F.M."/>
            <person name="Perotto S."/>
        </authorList>
    </citation>
    <scope>NUCLEOTIDE SEQUENCE [LARGE SCALE GENOMIC DNA]</scope>
    <source>
        <strain evidence="2 3">ATCC 22711</strain>
    </source>
</reference>
<accession>A0A2T3BFI6</accession>
<dbReference type="EMBL" id="KZ679006">
    <property type="protein sequence ID" value="PSS28098.1"/>
    <property type="molecule type" value="Genomic_DNA"/>
</dbReference>
<evidence type="ECO:0000313" key="2">
    <source>
        <dbReference type="EMBL" id="PSS28098.1"/>
    </source>
</evidence>
<organism evidence="2 3">
    <name type="scientific">Amorphotheca resinae ATCC 22711</name>
    <dbReference type="NCBI Taxonomy" id="857342"/>
    <lineage>
        <taxon>Eukaryota</taxon>
        <taxon>Fungi</taxon>
        <taxon>Dikarya</taxon>
        <taxon>Ascomycota</taxon>
        <taxon>Pezizomycotina</taxon>
        <taxon>Leotiomycetes</taxon>
        <taxon>Helotiales</taxon>
        <taxon>Amorphothecaceae</taxon>
        <taxon>Amorphotheca</taxon>
    </lineage>
</organism>
<gene>
    <name evidence="2" type="ORF">M430DRAFT_269479</name>
</gene>
<sequence>MTPRTLRSASTITFEGRRSSQNSGKGPCLCFVESCRIILRNKKRATKFPSVCFIIHCIIALSNEMMQMPFNECLEIISGD</sequence>
<feature type="compositionally biased region" description="Polar residues" evidence="1">
    <location>
        <begin position="1"/>
        <end position="24"/>
    </location>
</feature>
<dbReference type="InParanoid" id="A0A2T3BFI6"/>
<evidence type="ECO:0000256" key="1">
    <source>
        <dbReference type="SAM" id="MobiDB-lite"/>
    </source>
</evidence>
<dbReference type="RefSeq" id="XP_024725623.1">
    <property type="nucleotide sequence ID" value="XM_024865476.1"/>
</dbReference>
<proteinExistence type="predicted"/>
<dbReference type="GeneID" id="36573557"/>
<feature type="region of interest" description="Disordered" evidence="1">
    <location>
        <begin position="1"/>
        <end position="25"/>
    </location>
</feature>
<protein>
    <submittedName>
        <fullName evidence="2">Uncharacterized protein</fullName>
    </submittedName>
</protein>
<dbReference type="Proteomes" id="UP000241818">
    <property type="component" value="Unassembled WGS sequence"/>
</dbReference>
<name>A0A2T3BFI6_AMORE</name>
<evidence type="ECO:0000313" key="3">
    <source>
        <dbReference type="Proteomes" id="UP000241818"/>
    </source>
</evidence>
<dbReference type="AlphaFoldDB" id="A0A2T3BFI6"/>